<dbReference type="RefSeq" id="WP_277539009.1">
    <property type="nucleotide sequence ID" value="NZ_JAPDIA010000009.1"/>
</dbReference>
<dbReference type="Gene3D" id="1.10.10.60">
    <property type="entry name" value="Homeodomain-like"/>
    <property type="match status" value="2"/>
</dbReference>
<keyword evidence="3" id="KW-0804">Transcription</keyword>
<dbReference type="GO" id="GO:0003700">
    <property type="term" value="F:DNA-binding transcription factor activity"/>
    <property type="evidence" value="ECO:0007669"/>
    <property type="project" value="InterPro"/>
</dbReference>
<dbReference type="GO" id="GO:0043565">
    <property type="term" value="F:sequence-specific DNA binding"/>
    <property type="evidence" value="ECO:0007669"/>
    <property type="project" value="InterPro"/>
</dbReference>
<dbReference type="SUPFAM" id="SSF51215">
    <property type="entry name" value="Regulatory protein AraC"/>
    <property type="match status" value="1"/>
</dbReference>
<evidence type="ECO:0000313" key="6">
    <source>
        <dbReference type="Proteomes" id="UP001153404"/>
    </source>
</evidence>
<feature type="domain" description="HTH araC/xylS-type" evidence="4">
    <location>
        <begin position="190"/>
        <end position="288"/>
    </location>
</feature>
<dbReference type="EMBL" id="JAPDIA010000009">
    <property type="protein sequence ID" value="MDG0814242.1"/>
    <property type="molecule type" value="Genomic_DNA"/>
</dbReference>
<name>A0A9X4QY38_9BACL</name>
<organism evidence="5 6">
    <name type="scientific">Cohnella rhizosphaerae</name>
    <dbReference type="NCBI Taxonomy" id="1457232"/>
    <lineage>
        <taxon>Bacteria</taxon>
        <taxon>Bacillati</taxon>
        <taxon>Bacillota</taxon>
        <taxon>Bacilli</taxon>
        <taxon>Bacillales</taxon>
        <taxon>Paenibacillaceae</taxon>
        <taxon>Cohnella</taxon>
    </lineage>
</organism>
<dbReference type="InterPro" id="IPR037923">
    <property type="entry name" value="HTH-like"/>
</dbReference>
<sequence length="292" mass="33676">MERNPDLLEPMDMPDPQFPLKIHLCRLERAGTPAFYPHWHEHMEFLYIIEGAARITCNADVYDVGPGDLIVVNCADLHQGVCMSDRLAYYAVIFDPDLLHSHRLDSAETKFITPIVRSRIRFANRIDGDVAIKESLDELIEEFQKKDIAYELSVKSCLYRLLAAMLRGHVAKRMPEGELASRIRRLTRIEPVLQHIEANYAKRLDVETLAGIAGMSRYHFSRVFKELTSRSVTDYVNFVRIGRCEQDLRYTSKTISEIALEHGFSDIYYFSRLFKSYRGVSPSTLRSRTSHA</sequence>
<dbReference type="InterPro" id="IPR003313">
    <property type="entry name" value="AraC-bd"/>
</dbReference>
<comment type="caution">
    <text evidence="5">The sequence shown here is derived from an EMBL/GenBank/DDBJ whole genome shotgun (WGS) entry which is preliminary data.</text>
</comment>
<dbReference type="InterPro" id="IPR014710">
    <property type="entry name" value="RmlC-like_jellyroll"/>
</dbReference>
<keyword evidence="2" id="KW-0238">DNA-binding</keyword>
<dbReference type="SMART" id="SM00342">
    <property type="entry name" value="HTH_ARAC"/>
    <property type="match status" value="1"/>
</dbReference>
<evidence type="ECO:0000256" key="2">
    <source>
        <dbReference type="ARBA" id="ARBA00023125"/>
    </source>
</evidence>
<dbReference type="InterPro" id="IPR020449">
    <property type="entry name" value="Tscrpt_reg_AraC-type_HTH"/>
</dbReference>
<accession>A0A9X4QY38</accession>
<keyword evidence="1" id="KW-0805">Transcription regulation</keyword>
<dbReference type="Gene3D" id="2.60.120.10">
    <property type="entry name" value="Jelly Rolls"/>
    <property type="match status" value="1"/>
</dbReference>
<evidence type="ECO:0000259" key="4">
    <source>
        <dbReference type="PROSITE" id="PS01124"/>
    </source>
</evidence>
<dbReference type="Proteomes" id="UP001153404">
    <property type="component" value="Unassembled WGS sequence"/>
</dbReference>
<reference evidence="5" key="1">
    <citation type="submission" date="2022-10" db="EMBL/GenBank/DDBJ databases">
        <title>Comparative genomic analysis of Cohnella hashimotonis sp. nov., isolated from the International Space Station.</title>
        <authorList>
            <person name="Simpson A."/>
            <person name="Venkateswaran K."/>
        </authorList>
    </citation>
    <scope>NUCLEOTIDE SEQUENCE</scope>
    <source>
        <strain evidence="5">DSM 28161</strain>
    </source>
</reference>
<dbReference type="SUPFAM" id="SSF46689">
    <property type="entry name" value="Homeodomain-like"/>
    <property type="match status" value="2"/>
</dbReference>
<dbReference type="AlphaFoldDB" id="A0A9X4QY38"/>
<dbReference type="InterPro" id="IPR018060">
    <property type="entry name" value="HTH_AraC"/>
</dbReference>
<gene>
    <name evidence="5" type="ORF">OMP40_36910</name>
</gene>
<dbReference type="PRINTS" id="PR00032">
    <property type="entry name" value="HTHARAC"/>
</dbReference>
<dbReference type="PANTHER" id="PTHR43280">
    <property type="entry name" value="ARAC-FAMILY TRANSCRIPTIONAL REGULATOR"/>
    <property type="match status" value="1"/>
</dbReference>
<dbReference type="PROSITE" id="PS01124">
    <property type="entry name" value="HTH_ARAC_FAMILY_2"/>
    <property type="match status" value="1"/>
</dbReference>
<evidence type="ECO:0000256" key="1">
    <source>
        <dbReference type="ARBA" id="ARBA00023015"/>
    </source>
</evidence>
<evidence type="ECO:0000256" key="3">
    <source>
        <dbReference type="ARBA" id="ARBA00023163"/>
    </source>
</evidence>
<protein>
    <submittedName>
        <fullName evidence="5">AraC family transcriptional regulator</fullName>
    </submittedName>
</protein>
<dbReference type="PANTHER" id="PTHR43280:SF28">
    <property type="entry name" value="HTH-TYPE TRANSCRIPTIONAL ACTIVATOR RHAS"/>
    <property type="match status" value="1"/>
</dbReference>
<dbReference type="InterPro" id="IPR009057">
    <property type="entry name" value="Homeodomain-like_sf"/>
</dbReference>
<proteinExistence type="predicted"/>
<dbReference type="Pfam" id="PF12833">
    <property type="entry name" value="HTH_18"/>
    <property type="match status" value="1"/>
</dbReference>
<evidence type="ECO:0000313" key="5">
    <source>
        <dbReference type="EMBL" id="MDG0814242.1"/>
    </source>
</evidence>
<dbReference type="Pfam" id="PF02311">
    <property type="entry name" value="AraC_binding"/>
    <property type="match status" value="1"/>
</dbReference>
<keyword evidence="6" id="KW-1185">Reference proteome</keyword>